<evidence type="ECO:0000256" key="7">
    <source>
        <dbReference type="ARBA" id="ARBA00022692"/>
    </source>
</evidence>
<evidence type="ECO:0000256" key="10">
    <source>
        <dbReference type="ARBA" id="ARBA00022840"/>
    </source>
</evidence>
<keyword evidence="9 16" id="KW-0418">Kinase</keyword>
<keyword evidence="8" id="KW-0547">Nucleotide-binding</keyword>
<evidence type="ECO:0000256" key="9">
    <source>
        <dbReference type="ARBA" id="ARBA00022777"/>
    </source>
</evidence>
<keyword evidence="13 14" id="KW-0472">Membrane</keyword>
<dbReference type="SUPFAM" id="SSF55874">
    <property type="entry name" value="ATPase domain of HSP90 chaperone/DNA topoisomerase II/histidine kinase"/>
    <property type="match status" value="1"/>
</dbReference>
<feature type="transmembrane region" description="Helical" evidence="14">
    <location>
        <begin position="185"/>
        <end position="204"/>
    </location>
</feature>
<dbReference type="Gene3D" id="3.30.565.10">
    <property type="entry name" value="Histidine kinase-like ATPase, C-terminal domain"/>
    <property type="match status" value="1"/>
</dbReference>
<dbReference type="InterPro" id="IPR004358">
    <property type="entry name" value="Sig_transdc_His_kin-like_C"/>
</dbReference>
<evidence type="ECO:0000256" key="14">
    <source>
        <dbReference type="SAM" id="Phobius"/>
    </source>
</evidence>
<feature type="transmembrane region" description="Helical" evidence="14">
    <location>
        <begin position="6"/>
        <end position="25"/>
    </location>
</feature>
<reference evidence="16 17" key="1">
    <citation type="submission" date="2018-07" db="EMBL/GenBank/DDBJ databases">
        <title>Lottiidibacillus patelloidae gen. nov., sp. nov., isolated from the intestinal tract of a marine limpet and the reclassification of B. taeanensis BH030017T, B. algicola KMM 3737T and B. hwajinpoensis SW-72T as genus Lottiidibacillus.</title>
        <authorList>
            <person name="Liu R."/>
            <person name="Huang Z."/>
        </authorList>
    </citation>
    <scope>NUCLEOTIDE SEQUENCE [LARGE SCALE GENOMIC DNA]</scope>
    <source>
        <strain evidence="16 17">BH030017</strain>
    </source>
</reference>
<dbReference type="GO" id="GO:0005886">
    <property type="term" value="C:plasma membrane"/>
    <property type="evidence" value="ECO:0007669"/>
    <property type="project" value="UniProtKB-SubCell"/>
</dbReference>
<keyword evidence="7 14" id="KW-0812">Transmembrane</keyword>
<evidence type="ECO:0000256" key="5">
    <source>
        <dbReference type="ARBA" id="ARBA00022553"/>
    </source>
</evidence>
<sequence>MWDLLFSMFERLAIIVTVAFIMTRFRFFRSMVAGSEITRLQKTRVIIMFGCFGIIGTYTGLTLNTETLTYTKWMFSLEHSEAIANSRVIGIVVAGLLGGWKVGLGAGIIAGFHRYLLGGFTAFSCGISAIAAGLLSGFFHHKLQNRLTVLSTSFIVGALAEALQMLIILFTAQPFQQAVFLVEKIGMPMIIANGIGAALFILIIRNVISEEEKMGALQAQKALRLAELTSKHLRRGLNEKTASATCDILLKEVQAIAVSITNETHILAHKGRASDHHHKNIEIQTSATKEVLMTGQLLIASSDKIQCVEKNCPLKAAIIAPLKQKDNVVGTLKFYFHSHKDITHVVIELIKGLSSLLSQQLELAEADRHRALAQQAEIKALQAQVSPHFLFNALNTIVSLIRTDPLKARKLLISLSQYFRQNLSGTTKMWISLEEELRHVKAYLAIEQARFSDKLNVYYHIDQEALASQLPPLTLQPLVENAVKHGLKGMKQGSSIIITVKNNDEHVLVKVEDNGVGIPALRLNKLLNEQLSSTTGTGIGLYNVNRRLIMMLGEKGRLIIKSEQGKGASISFKI</sequence>
<dbReference type="InterPro" id="IPR010559">
    <property type="entry name" value="Sig_transdc_His_kin_internal"/>
</dbReference>
<comment type="catalytic activity">
    <reaction evidence="1">
        <text>ATP + protein L-histidine = ADP + protein N-phospho-L-histidine.</text>
        <dbReference type="EC" id="2.7.13.3"/>
    </reaction>
</comment>
<evidence type="ECO:0000256" key="11">
    <source>
        <dbReference type="ARBA" id="ARBA00022989"/>
    </source>
</evidence>
<evidence type="ECO:0000256" key="6">
    <source>
        <dbReference type="ARBA" id="ARBA00022679"/>
    </source>
</evidence>
<feature type="transmembrane region" description="Helical" evidence="14">
    <location>
        <begin position="115"/>
        <end position="139"/>
    </location>
</feature>
<evidence type="ECO:0000259" key="15">
    <source>
        <dbReference type="PROSITE" id="PS50109"/>
    </source>
</evidence>
<keyword evidence="5" id="KW-0597">Phosphoprotein</keyword>
<keyword evidence="12" id="KW-0902">Two-component regulatory system</keyword>
<keyword evidence="11 14" id="KW-1133">Transmembrane helix</keyword>
<dbReference type="PRINTS" id="PR00344">
    <property type="entry name" value="BCTRLSENSOR"/>
</dbReference>
<evidence type="ECO:0000256" key="8">
    <source>
        <dbReference type="ARBA" id="ARBA00022741"/>
    </source>
</evidence>
<protein>
    <recommendedName>
        <fullName evidence="3">histidine kinase</fullName>
        <ecNumber evidence="3">2.7.13.3</ecNumber>
    </recommendedName>
</protein>
<dbReference type="PROSITE" id="PS50109">
    <property type="entry name" value="HIS_KIN"/>
    <property type="match status" value="1"/>
</dbReference>
<evidence type="ECO:0000256" key="1">
    <source>
        <dbReference type="ARBA" id="ARBA00000085"/>
    </source>
</evidence>
<dbReference type="EMBL" id="QOCW01000001">
    <property type="protein sequence ID" value="RBW71506.1"/>
    <property type="molecule type" value="Genomic_DNA"/>
</dbReference>
<dbReference type="AlphaFoldDB" id="A0A366Y0Y5"/>
<evidence type="ECO:0000256" key="12">
    <source>
        <dbReference type="ARBA" id="ARBA00023012"/>
    </source>
</evidence>
<dbReference type="Pfam" id="PF06580">
    <property type="entry name" value="His_kinase"/>
    <property type="match status" value="1"/>
</dbReference>
<keyword evidence="6" id="KW-0808">Transferase</keyword>
<evidence type="ECO:0000256" key="4">
    <source>
        <dbReference type="ARBA" id="ARBA00022475"/>
    </source>
</evidence>
<feature type="transmembrane region" description="Helical" evidence="14">
    <location>
        <begin position="45"/>
        <end position="63"/>
    </location>
</feature>
<dbReference type="InterPro" id="IPR011620">
    <property type="entry name" value="Sig_transdc_His_kinase_LytS_TM"/>
</dbReference>
<feature type="transmembrane region" description="Helical" evidence="14">
    <location>
        <begin position="83"/>
        <end position="103"/>
    </location>
</feature>
<evidence type="ECO:0000313" key="16">
    <source>
        <dbReference type="EMBL" id="RBW71506.1"/>
    </source>
</evidence>
<evidence type="ECO:0000256" key="2">
    <source>
        <dbReference type="ARBA" id="ARBA00004651"/>
    </source>
</evidence>
<dbReference type="Pfam" id="PF02518">
    <property type="entry name" value="HATPase_c"/>
    <property type="match status" value="1"/>
</dbReference>
<feature type="domain" description="Histidine kinase" evidence="15">
    <location>
        <begin position="475"/>
        <end position="574"/>
    </location>
</feature>
<evidence type="ECO:0000256" key="13">
    <source>
        <dbReference type="ARBA" id="ARBA00023136"/>
    </source>
</evidence>
<organism evidence="16 17">
    <name type="scientific">Bacillus taeanensis</name>
    <dbReference type="NCBI Taxonomy" id="273032"/>
    <lineage>
        <taxon>Bacteria</taxon>
        <taxon>Bacillati</taxon>
        <taxon>Bacillota</taxon>
        <taxon>Bacilli</taxon>
        <taxon>Bacillales</taxon>
        <taxon>Bacillaceae</taxon>
        <taxon>Bacillus</taxon>
    </lineage>
</organism>
<comment type="caution">
    <text evidence="16">The sequence shown here is derived from an EMBL/GenBank/DDBJ whole genome shotgun (WGS) entry which is preliminary data.</text>
</comment>
<dbReference type="InterPro" id="IPR003594">
    <property type="entry name" value="HATPase_dom"/>
</dbReference>
<dbReference type="PANTHER" id="PTHR34220:SF7">
    <property type="entry name" value="SENSOR HISTIDINE KINASE YPDA"/>
    <property type="match status" value="1"/>
</dbReference>
<dbReference type="InterPro" id="IPR005467">
    <property type="entry name" value="His_kinase_dom"/>
</dbReference>
<dbReference type="EC" id="2.7.13.3" evidence="3"/>
<dbReference type="OrthoDB" id="9776552at2"/>
<proteinExistence type="predicted"/>
<name>A0A366Y0Y5_9BACI</name>
<dbReference type="GO" id="GO:0071555">
    <property type="term" value="P:cell wall organization"/>
    <property type="evidence" value="ECO:0007669"/>
    <property type="project" value="InterPro"/>
</dbReference>
<dbReference type="Pfam" id="PF07694">
    <property type="entry name" value="5TM-5TMR_LYT"/>
    <property type="match status" value="1"/>
</dbReference>
<dbReference type="GO" id="GO:0005524">
    <property type="term" value="F:ATP binding"/>
    <property type="evidence" value="ECO:0007669"/>
    <property type="project" value="UniProtKB-KW"/>
</dbReference>
<dbReference type="SUPFAM" id="SSF55781">
    <property type="entry name" value="GAF domain-like"/>
    <property type="match status" value="1"/>
</dbReference>
<comment type="subcellular location">
    <subcellularLocation>
        <location evidence="2">Cell membrane</location>
        <topology evidence="2">Multi-pass membrane protein</topology>
    </subcellularLocation>
</comment>
<gene>
    <name evidence="16" type="ORF">DS031_01795</name>
</gene>
<dbReference type="InterPro" id="IPR036890">
    <property type="entry name" value="HATPase_C_sf"/>
</dbReference>
<keyword evidence="17" id="KW-1185">Reference proteome</keyword>
<dbReference type="Gene3D" id="3.30.450.40">
    <property type="match status" value="1"/>
</dbReference>
<dbReference type="InterPro" id="IPR029016">
    <property type="entry name" value="GAF-like_dom_sf"/>
</dbReference>
<keyword evidence="4" id="KW-1003">Cell membrane</keyword>
<keyword evidence="10" id="KW-0067">ATP-binding</keyword>
<dbReference type="PANTHER" id="PTHR34220">
    <property type="entry name" value="SENSOR HISTIDINE KINASE YPDA"/>
    <property type="match status" value="1"/>
</dbReference>
<evidence type="ECO:0000313" key="17">
    <source>
        <dbReference type="Proteomes" id="UP000253314"/>
    </source>
</evidence>
<accession>A0A366Y0Y5</accession>
<dbReference type="InterPro" id="IPR050640">
    <property type="entry name" value="Bact_2-comp_sensor_kinase"/>
</dbReference>
<evidence type="ECO:0000256" key="3">
    <source>
        <dbReference type="ARBA" id="ARBA00012438"/>
    </source>
</evidence>
<dbReference type="RefSeq" id="WP_113804208.1">
    <property type="nucleotide sequence ID" value="NZ_QOCW01000001.1"/>
</dbReference>
<feature type="transmembrane region" description="Helical" evidence="14">
    <location>
        <begin position="151"/>
        <end position="173"/>
    </location>
</feature>
<dbReference type="Proteomes" id="UP000253314">
    <property type="component" value="Unassembled WGS sequence"/>
</dbReference>
<dbReference type="SMART" id="SM00387">
    <property type="entry name" value="HATPase_c"/>
    <property type="match status" value="1"/>
</dbReference>
<dbReference type="GO" id="GO:0000155">
    <property type="term" value="F:phosphorelay sensor kinase activity"/>
    <property type="evidence" value="ECO:0007669"/>
    <property type="project" value="InterPro"/>
</dbReference>